<organism evidence="1 2">
    <name type="scientific">Parasponia andersonii</name>
    <name type="common">Sponia andersonii</name>
    <dbReference type="NCBI Taxonomy" id="3476"/>
    <lineage>
        <taxon>Eukaryota</taxon>
        <taxon>Viridiplantae</taxon>
        <taxon>Streptophyta</taxon>
        <taxon>Embryophyta</taxon>
        <taxon>Tracheophyta</taxon>
        <taxon>Spermatophyta</taxon>
        <taxon>Magnoliopsida</taxon>
        <taxon>eudicotyledons</taxon>
        <taxon>Gunneridae</taxon>
        <taxon>Pentapetalae</taxon>
        <taxon>rosids</taxon>
        <taxon>fabids</taxon>
        <taxon>Rosales</taxon>
        <taxon>Cannabaceae</taxon>
        <taxon>Parasponia</taxon>
    </lineage>
</organism>
<name>A0A2P5DET1_PARAD</name>
<dbReference type="AlphaFoldDB" id="A0A2P5DET1"/>
<gene>
    <name evidence="1" type="ORF">PanWU01x14_069810</name>
</gene>
<dbReference type="Proteomes" id="UP000237105">
    <property type="component" value="Unassembled WGS sequence"/>
</dbReference>
<proteinExistence type="predicted"/>
<accession>A0A2P5DET1</accession>
<evidence type="ECO:0000313" key="1">
    <source>
        <dbReference type="EMBL" id="PON71794.1"/>
    </source>
</evidence>
<dbReference type="EMBL" id="JXTB01000042">
    <property type="protein sequence ID" value="PON71794.1"/>
    <property type="molecule type" value="Genomic_DNA"/>
</dbReference>
<protein>
    <submittedName>
        <fullName evidence="1">Uncharacterized protein</fullName>
    </submittedName>
</protein>
<keyword evidence="2" id="KW-1185">Reference proteome</keyword>
<reference evidence="2" key="1">
    <citation type="submission" date="2016-06" db="EMBL/GenBank/DDBJ databases">
        <title>Parallel loss of symbiosis genes in relatives of nitrogen-fixing non-legume Parasponia.</title>
        <authorList>
            <person name="Van Velzen R."/>
            <person name="Holmer R."/>
            <person name="Bu F."/>
            <person name="Rutten L."/>
            <person name="Van Zeijl A."/>
            <person name="Liu W."/>
            <person name="Santuari L."/>
            <person name="Cao Q."/>
            <person name="Sharma T."/>
            <person name="Shen D."/>
            <person name="Roswanjaya Y."/>
            <person name="Wardhani T."/>
            <person name="Kalhor M.S."/>
            <person name="Jansen J."/>
            <person name="Van den Hoogen J."/>
            <person name="Gungor B."/>
            <person name="Hartog M."/>
            <person name="Hontelez J."/>
            <person name="Verver J."/>
            <person name="Yang W.-C."/>
            <person name="Schijlen E."/>
            <person name="Repin R."/>
            <person name="Schilthuizen M."/>
            <person name="Schranz E."/>
            <person name="Heidstra R."/>
            <person name="Miyata K."/>
            <person name="Fedorova E."/>
            <person name="Kohlen W."/>
            <person name="Bisseling T."/>
            <person name="Smit S."/>
            <person name="Geurts R."/>
        </authorList>
    </citation>
    <scope>NUCLEOTIDE SEQUENCE [LARGE SCALE GENOMIC DNA]</scope>
    <source>
        <strain evidence="2">cv. WU1-14</strain>
    </source>
</reference>
<comment type="caution">
    <text evidence="1">The sequence shown here is derived from an EMBL/GenBank/DDBJ whole genome shotgun (WGS) entry which is preliminary data.</text>
</comment>
<sequence length="65" mass="7839">MGFLSFKSADLWTRIFFYSIRFIDGVLVLDDKPSDEGFKEVFLPSAEWVLAIFDFWWFVGRWKKH</sequence>
<evidence type="ECO:0000313" key="2">
    <source>
        <dbReference type="Proteomes" id="UP000237105"/>
    </source>
</evidence>